<organism evidence="4 5">
    <name type="scientific">Sphingomonas panacisoli</name>
    <dbReference type="NCBI Taxonomy" id="1813879"/>
    <lineage>
        <taxon>Bacteria</taxon>
        <taxon>Pseudomonadati</taxon>
        <taxon>Pseudomonadota</taxon>
        <taxon>Alphaproteobacteria</taxon>
        <taxon>Sphingomonadales</taxon>
        <taxon>Sphingomonadaceae</taxon>
        <taxon>Sphingomonas</taxon>
    </lineage>
</organism>
<dbReference type="PANTHER" id="PTHR44943:SF8">
    <property type="entry name" value="TPR REPEAT-CONTAINING PROTEIN MJ0263"/>
    <property type="match status" value="1"/>
</dbReference>
<evidence type="ECO:0000313" key="4">
    <source>
        <dbReference type="EMBL" id="QDZ08043.1"/>
    </source>
</evidence>
<protein>
    <submittedName>
        <fullName evidence="4">Uncharacterized protein</fullName>
    </submittedName>
</protein>
<evidence type="ECO:0000256" key="2">
    <source>
        <dbReference type="ARBA" id="ARBA00022803"/>
    </source>
</evidence>
<dbReference type="KEGG" id="spai:FPZ24_11585"/>
<evidence type="ECO:0000313" key="5">
    <source>
        <dbReference type="Proteomes" id="UP000315673"/>
    </source>
</evidence>
<dbReference type="PROSITE" id="PS50005">
    <property type="entry name" value="TPR"/>
    <property type="match status" value="1"/>
</dbReference>
<sequence>MALSATVLISGCGDRTKRAYAEAAQAQALLDAGDLQGAQIAIARAISLRGDQIEFQLLNGRINYQRKDYQGAFEAYSLALSIDPMNPEALQAVSQIGASMGREAESTAATNRILSNDPNNLPALLVKGVQLLGRKDIDGAQAVGEQMLKVDPKNEAGMVLKARAMFLNNQQPEALALLRDGLKQIGPTQMIVSALLECARDQGDS</sequence>
<dbReference type="InterPro" id="IPR011990">
    <property type="entry name" value="TPR-like_helical_dom_sf"/>
</dbReference>
<evidence type="ECO:0000256" key="1">
    <source>
        <dbReference type="ARBA" id="ARBA00022737"/>
    </source>
</evidence>
<feature type="repeat" description="TPR" evidence="3">
    <location>
        <begin position="53"/>
        <end position="86"/>
    </location>
</feature>
<dbReference type="RefSeq" id="WP_146572140.1">
    <property type="nucleotide sequence ID" value="NZ_CP042306.1"/>
</dbReference>
<dbReference type="Gene3D" id="1.25.40.10">
    <property type="entry name" value="Tetratricopeptide repeat domain"/>
    <property type="match status" value="1"/>
</dbReference>
<dbReference type="Proteomes" id="UP000315673">
    <property type="component" value="Chromosome"/>
</dbReference>
<keyword evidence="5" id="KW-1185">Reference proteome</keyword>
<reference evidence="4 5" key="1">
    <citation type="submission" date="2019-07" db="EMBL/GenBank/DDBJ databases">
        <title>Full genome sequence of Sphingomonas sp. 4R-6-7(HKS19).</title>
        <authorList>
            <person name="Im W.-T."/>
        </authorList>
    </citation>
    <scope>NUCLEOTIDE SEQUENCE [LARGE SCALE GENOMIC DNA]</scope>
    <source>
        <strain evidence="4 5">HKS19</strain>
    </source>
</reference>
<accession>A0A5B8LIP6</accession>
<dbReference type="Pfam" id="PF14559">
    <property type="entry name" value="TPR_19"/>
    <property type="match status" value="1"/>
</dbReference>
<evidence type="ECO:0000256" key="3">
    <source>
        <dbReference type="PROSITE-ProRule" id="PRU00339"/>
    </source>
</evidence>
<dbReference type="SUPFAM" id="SSF48452">
    <property type="entry name" value="TPR-like"/>
    <property type="match status" value="1"/>
</dbReference>
<proteinExistence type="predicted"/>
<dbReference type="InterPro" id="IPR051685">
    <property type="entry name" value="Ycf3/AcsC/BcsC/TPR_MFPF"/>
</dbReference>
<dbReference type="InterPro" id="IPR019734">
    <property type="entry name" value="TPR_rpt"/>
</dbReference>
<name>A0A5B8LIP6_9SPHN</name>
<dbReference type="PANTHER" id="PTHR44943">
    <property type="entry name" value="CELLULOSE SYNTHASE OPERON PROTEIN C"/>
    <property type="match status" value="1"/>
</dbReference>
<gene>
    <name evidence="4" type="ORF">FPZ24_11585</name>
</gene>
<dbReference type="EMBL" id="CP042306">
    <property type="protein sequence ID" value="QDZ08043.1"/>
    <property type="molecule type" value="Genomic_DNA"/>
</dbReference>
<keyword evidence="1" id="KW-0677">Repeat</keyword>
<keyword evidence="2 3" id="KW-0802">TPR repeat</keyword>
<dbReference type="AlphaFoldDB" id="A0A5B8LIP6"/>
<dbReference type="OrthoDB" id="7440612at2"/>
<dbReference type="Pfam" id="PF13432">
    <property type="entry name" value="TPR_16"/>
    <property type="match status" value="1"/>
</dbReference>